<organism evidence="1 2">
    <name type="scientific">Bacillus infantis</name>
    <dbReference type="NCBI Taxonomy" id="324767"/>
    <lineage>
        <taxon>Bacteria</taxon>
        <taxon>Bacillati</taxon>
        <taxon>Bacillota</taxon>
        <taxon>Bacilli</taxon>
        <taxon>Bacillales</taxon>
        <taxon>Bacillaceae</taxon>
        <taxon>Bacillus</taxon>
    </lineage>
</organism>
<proteinExistence type="predicted"/>
<dbReference type="EMBL" id="VTER01000003">
    <property type="protein sequence ID" value="TYS49965.1"/>
    <property type="molecule type" value="Genomic_DNA"/>
</dbReference>
<name>A0A5D4REX6_9BACI</name>
<comment type="caution">
    <text evidence="1">The sequence shown here is derived from an EMBL/GenBank/DDBJ whole genome shotgun (WGS) entry which is preliminary data.</text>
</comment>
<evidence type="ECO:0000313" key="1">
    <source>
        <dbReference type="EMBL" id="TYS49965.1"/>
    </source>
</evidence>
<dbReference type="Proteomes" id="UP000322139">
    <property type="component" value="Unassembled WGS sequence"/>
</dbReference>
<dbReference type="RefSeq" id="WP_148973803.1">
    <property type="nucleotide sequence ID" value="NZ_JBNIKT010000023.1"/>
</dbReference>
<evidence type="ECO:0000313" key="2">
    <source>
        <dbReference type="Proteomes" id="UP000322139"/>
    </source>
</evidence>
<reference evidence="1 2" key="1">
    <citation type="submission" date="2019-08" db="EMBL/GenBank/DDBJ databases">
        <title>Bacillus genomes from the desert of Cuatro Cienegas, Coahuila.</title>
        <authorList>
            <person name="Olmedo-Alvarez G."/>
        </authorList>
    </citation>
    <scope>NUCLEOTIDE SEQUENCE [LARGE SCALE GENOMIC DNA]</scope>
    <source>
        <strain evidence="1 2">CH446_14T</strain>
    </source>
</reference>
<protein>
    <submittedName>
        <fullName evidence="1">Uncharacterized protein</fullName>
    </submittedName>
</protein>
<accession>A0A5D4REX6</accession>
<gene>
    <name evidence="1" type="ORF">FZD51_05230</name>
</gene>
<dbReference type="AlphaFoldDB" id="A0A5D4REX6"/>
<sequence length="123" mass="14406">MVTAIVIPIICLYFFWVTRKERRKSEAEWRSIGTVPEEAVIEGKVTALSLEKQRYYHHLHVWVLEMRIQAASKTIIARKLQAADQGFRNSDIKEGGYVILFGKWQKDIFIVNRSRLQEVLKTD</sequence>